<dbReference type="AlphaFoldDB" id="A0A6A6E8M6"/>
<dbReference type="OrthoDB" id="3755424at2759"/>
<accession>A0A6A6E8M6</accession>
<evidence type="ECO:0000313" key="1">
    <source>
        <dbReference type="EMBL" id="KAF2187473.1"/>
    </source>
</evidence>
<name>A0A6A6E8M6_9PEZI</name>
<reference evidence="1" key="1">
    <citation type="journal article" date="2020" name="Stud. Mycol.">
        <title>101 Dothideomycetes genomes: a test case for predicting lifestyles and emergence of pathogens.</title>
        <authorList>
            <person name="Haridas S."/>
            <person name="Albert R."/>
            <person name="Binder M."/>
            <person name="Bloem J."/>
            <person name="Labutti K."/>
            <person name="Salamov A."/>
            <person name="Andreopoulos B."/>
            <person name="Baker S."/>
            <person name="Barry K."/>
            <person name="Bills G."/>
            <person name="Bluhm B."/>
            <person name="Cannon C."/>
            <person name="Castanera R."/>
            <person name="Culley D."/>
            <person name="Daum C."/>
            <person name="Ezra D."/>
            <person name="Gonzalez J."/>
            <person name="Henrissat B."/>
            <person name="Kuo A."/>
            <person name="Liang C."/>
            <person name="Lipzen A."/>
            <person name="Lutzoni F."/>
            <person name="Magnuson J."/>
            <person name="Mondo S."/>
            <person name="Nolan M."/>
            <person name="Ohm R."/>
            <person name="Pangilinan J."/>
            <person name="Park H.-J."/>
            <person name="Ramirez L."/>
            <person name="Alfaro M."/>
            <person name="Sun H."/>
            <person name="Tritt A."/>
            <person name="Yoshinaga Y."/>
            <person name="Zwiers L.-H."/>
            <person name="Turgeon B."/>
            <person name="Goodwin S."/>
            <person name="Spatafora J."/>
            <person name="Crous P."/>
            <person name="Grigoriev I."/>
        </authorList>
    </citation>
    <scope>NUCLEOTIDE SEQUENCE</scope>
    <source>
        <strain evidence="1">CBS 207.26</strain>
    </source>
</reference>
<organism evidence="1 2">
    <name type="scientific">Zopfia rhizophila CBS 207.26</name>
    <dbReference type="NCBI Taxonomy" id="1314779"/>
    <lineage>
        <taxon>Eukaryota</taxon>
        <taxon>Fungi</taxon>
        <taxon>Dikarya</taxon>
        <taxon>Ascomycota</taxon>
        <taxon>Pezizomycotina</taxon>
        <taxon>Dothideomycetes</taxon>
        <taxon>Dothideomycetes incertae sedis</taxon>
        <taxon>Zopfiaceae</taxon>
        <taxon>Zopfia</taxon>
    </lineage>
</organism>
<evidence type="ECO:0008006" key="3">
    <source>
        <dbReference type="Google" id="ProtNLM"/>
    </source>
</evidence>
<dbReference type="PANTHER" id="PTHR33112">
    <property type="entry name" value="DOMAIN PROTEIN, PUTATIVE-RELATED"/>
    <property type="match status" value="1"/>
</dbReference>
<gene>
    <name evidence="1" type="ORF">K469DRAFT_772064</name>
</gene>
<dbReference type="EMBL" id="ML994627">
    <property type="protein sequence ID" value="KAF2187473.1"/>
    <property type="molecule type" value="Genomic_DNA"/>
</dbReference>
<evidence type="ECO:0000313" key="2">
    <source>
        <dbReference type="Proteomes" id="UP000800200"/>
    </source>
</evidence>
<protein>
    <recommendedName>
        <fullName evidence="3">Heterokaryon incompatibility domain-containing protein</fullName>
    </recommendedName>
</protein>
<proteinExistence type="predicted"/>
<sequence>MLASMFAKPGTAASEQLKRFAAVVSRLGYDIRVPHSITSPDPMLTETVDTKNTQKAAPLDIHAGWRHSVQNYSKCGLTYPRDKLIAISGVAKEMSKVINDQYLAGLWRSQLPTTLLWSAEPNGPASSFRHQRLPTGSGNVWIWPRPLRAPTWSWASLDTAIVFFFPVTPRDKDKATVDVLEAHIEPLAGDIHGEILNGYIRVSCMLYPASLLFDTEKSPPTPSIRVGNSVFQHGIFLDESPALVGTGKNLHCMPIFFRDWSGTQTAPKQARTLILQPSGKGRGHFERFGLFMSWGTRELDVFRTPWGNDTNLEYEEALGGGKYIITIT</sequence>
<keyword evidence="2" id="KW-1185">Reference proteome</keyword>
<dbReference type="PANTHER" id="PTHR33112:SF10">
    <property type="entry name" value="TOL"/>
    <property type="match status" value="1"/>
</dbReference>
<dbReference type="Proteomes" id="UP000800200">
    <property type="component" value="Unassembled WGS sequence"/>
</dbReference>